<evidence type="ECO:0000313" key="7">
    <source>
        <dbReference type="EMBL" id="QQX76167.1"/>
    </source>
</evidence>
<evidence type="ECO:0000256" key="5">
    <source>
        <dbReference type="ARBA" id="ARBA00022967"/>
    </source>
</evidence>
<dbReference type="PANTHER" id="PTHR42798">
    <property type="entry name" value="LIPOPROTEIN-RELEASING SYSTEM ATP-BINDING PROTEIN LOLD"/>
    <property type="match status" value="1"/>
</dbReference>
<dbReference type="CDD" id="cd03255">
    <property type="entry name" value="ABC_MJ0796_LolCDE_FtsE"/>
    <property type="match status" value="1"/>
</dbReference>
<name>A0ABX7DQS2_9FLAO</name>
<dbReference type="PROSITE" id="PS00211">
    <property type="entry name" value="ABC_TRANSPORTER_1"/>
    <property type="match status" value="1"/>
</dbReference>
<accession>A0ABX7DQS2</accession>
<keyword evidence="8" id="KW-1185">Reference proteome</keyword>
<sequence>MKTVLEARNINKYFKNATTFHVLKDISFKINQSEFVSIMGKSGCGKSTLLYILSTMDTDYEGELFLNNQLITGQTNNHLSHIRNKHIGFVFQFHYLLSEFSVLENVMLPAKKLGEKSFAEIEHDAIEKLRMLDIETISLKKASHISGGEKQRVAIARALINNPSIIMGDEPTGNLDSYNAENVFNIFRQLSIEQQLSLLIVTHDKDFANKTDRIIEMEDGKLIAQTTSPHN</sequence>
<dbReference type="InterPro" id="IPR027417">
    <property type="entry name" value="P-loop_NTPase"/>
</dbReference>
<evidence type="ECO:0000256" key="1">
    <source>
        <dbReference type="ARBA" id="ARBA00005417"/>
    </source>
</evidence>
<organism evidence="7 8">
    <name type="scientific">Aequorivita iocasae</name>
    <dbReference type="NCBI Taxonomy" id="2803865"/>
    <lineage>
        <taxon>Bacteria</taxon>
        <taxon>Pseudomonadati</taxon>
        <taxon>Bacteroidota</taxon>
        <taxon>Flavobacteriia</taxon>
        <taxon>Flavobacteriales</taxon>
        <taxon>Flavobacteriaceae</taxon>
        <taxon>Aequorivita</taxon>
    </lineage>
</organism>
<evidence type="ECO:0000256" key="2">
    <source>
        <dbReference type="ARBA" id="ARBA00022448"/>
    </source>
</evidence>
<dbReference type="InterPro" id="IPR017911">
    <property type="entry name" value="MacB-like_ATP-bd"/>
</dbReference>
<evidence type="ECO:0000256" key="4">
    <source>
        <dbReference type="ARBA" id="ARBA00022840"/>
    </source>
</evidence>
<dbReference type="InterPro" id="IPR017871">
    <property type="entry name" value="ABC_transporter-like_CS"/>
</dbReference>
<evidence type="ECO:0000313" key="8">
    <source>
        <dbReference type="Proteomes" id="UP000629420"/>
    </source>
</evidence>
<dbReference type="PANTHER" id="PTHR42798:SF7">
    <property type="entry name" value="ALPHA-D-RIBOSE 1-METHYLPHOSPHONATE 5-TRIPHOSPHATE SYNTHASE SUBUNIT PHNL"/>
    <property type="match status" value="1"/>
</dbReference>
<reference evidence="7 8" key="1">
    <citation type="submission" date="2021-01" db="EMBL/GenBank/DDBJ databases">
        <title>Aequorivita sp. strain KX20305, a bacterium isolated from the sediment collected at a cold seep field in South China Sea.</title>
        <authorList>
            <person name="Zhang H."/>
            <person name="Li C."/>
        </authorList>
    </citation>
    <scope>NUCLEOTIDE SEQUENCE [LARGE SCALE GENOMIC DNA]</scope>
    <source>
        <strain evidence="7 8">KX20305</strain>
    </source>
</reference>
<dbReference type="SMART" id="SM00382">
    <property type="entry name" value="AAA"/>
    <property type="match status" value="1"/>
</dbReference>
<dbReference type="Gene3D" id="3.40.50.300">
    <property type="entry name" value="P-loop containing nucleotide triphosphate hydrolases"/>
    <property type="match status" value="1"/>
</dbReference>
<proteinExistence type="inferred from homology"/>
<gene>
    <name evidence="7" type="ORF">JK629_12620</name>
</gene>
<protein>
    <submittedName>
        <fullName evidence="7">ABC transporter ATP-binding protein</fullName>
    </submittedName>
</protein>
<dbReference type="RefSeq" id="WP_202335977.1">
    <property type="nucleotide sequence ID" value="NZ_CP068439.1"/>
</dbReference>
<dbReference type="Proteomes" id="UP000629420">
    <property type="component" value="Chromosome"/>
</dbReference>
<dbReference type="EMBL" id="CP068439">
    <property type="protein sequence ID" value="QQX76167.1"/>
    <property type="molecule type" value="Genomic_DNA"/>
</dbReference>
<dbReference type="InterPro" id="IPR003439">
    <property type="entry name" value="ABC_transporter-like_ATP-bd"/>
</dbReference>
<keyword evidence="3" id="KW-0547">Nucleotide-binding</keyword>
<dbReference type="InterPro" id="IPR003593">
    <property type="entry name" value="AAA+_ATPase"/>
</dbReference>
<dbReference type="Pfam" id="PF00005">
    <property type="entry name" value="ABC_tran"/>
    <property type="match status" value="1"/>
</dbReference>
<dbReference type="PROSITE" id="PS50893">
    <property type="entry name" value="ABC_TRANSPORTER_2"/>
    <property type="match status" value="1"/>
</dbReference>
<evidence type="ECO:0000259" key="6">
    <source>
        <dbReference type="PROSITE" id="PS50893"/>
    </source>
</evidence>
<keyword evidence="4 7" id="KW-0067">ATP-binding</keyword>
<keyword evidence="2" id="KW-0813">Transport</keyword>
<dbReference type="SUPFAM" id="SSF52540">
    <property type="entry name" value="P-loop containing nucleoside triphosphate hydrolases"/>
    <property type="match status" value="1"/>
</dbReference>
<keyword evidence="5" id="KW-1278">Translocase</keyword>
<feature type="domain" description="ABC transporter" evidence="6">
    <location>
        <begin position="5"/>
        <end position="230"/>
    </location>
</feature>
<comment type="similarity">
    <text evidence="1">Belongs to the ABC transporter superfamily.</text>
</comment>
<dbReference type="GO" id="GO:0005524">
    <property type="term" value="F:ATP binding"/>
    <property type="evidence" value="ECO:0007669"/>
    <property type="project" value="UniProtKB-KW"/>
</dbReference>
<evidence type="ECO:0000256" key="3">
    <source>
        <dbReference type="ARBA" id="ARBA00022741"/>
    </source>
</evidence>